<organism evidence="5">
    <name type="scientific">Haemonchus placei</name>
    <name type="common">Barber's pole worm</name>
    <dbReference type="NCBI Taxonomy" id="6290"/>
    <lineage>
        <taxon>Eukaryota</taxon>
        <taxon>Metazoa</taxon>
        <taxon>Ecdysozoa</taxon>
        <taxon>Nematoda</taxon>
        <taxon>Chromadorea</taxon>
        <taxon>Rhabditida</taxon>
        <taxon>Rhabditina</taxon>
        <taxon>Rhabditomorpha</taxon>
        <taxon>Strongyloidea</taxon>
        <taxon>Trichostrongylidae</taxon>
        <taxon>Haemonchus</taxon>
    </lineage>
</organism>
<dbReference type="SUPFAM" id="SSF49899">
    <property type="entry name" value="Concanavalin A-like lectins/glucanases"/>
    <property type="match status" value="1"/>
</dbReference>
<dbReference type="Proteomes" id="UP000268014">
    <property type="component" value="Unassembled WGS sequence"/>
</dbReference>
<evidence type="ECO:0000313" key="5">
    <source>
        <dbReference type="WBParaSite" id="HPLM_0001924601-mRNA-1"/>
    </source>
</evidence>
<evidence type="ECO:0000313" key="4">
    <source>
        <dbReference type="Proteomes" id="UP000268014"/>
    </source>
</evidence>
<reference evidence="5" key="1">
    <citation type="submission" date="2017-02" db="UniProtKB">
        <authorList>
            <consortium name="WormBaseParasite"/>
        </authorList>
    </citation>
    <scope>IDENTIFICATION</scope>
</reference>
<dbReference type="PANTHER" id="PTHR15036">
    <property type="entry name" value="PIKACHURIN-LIKE PROTEIN"/>
    <property type="match status" value="1"/>
</dbReference>
<evidence type="ECO:0000313" key="3">
    <source>
        <dbReference type="EMBL" id="VDO75919.1"/>
    </source>
</evidence>
<proteinExistence type="predicted"/>
<keyword evidence="4" id="KW-1185">Reference proteome</keyword>
<name>A0A0N4X4F4_HAEPC</name>
<feature type="domain" description="Laminin G" evidence="2">
    <location>
        <begin position="65"/>
        <end position="197"/>
    </location>
</feature>
<reference evidence="3 4" key="2">
    <citation type="submission" date="2018-11" db="EMBL/GenBank/DDBJ databases">
        <authorList>
            <consortium name="Pathogen Informatics"/>
        </authorList>
    </citation>
    <scope>NUCLEOTIDE SEQUENCE [LARGE SCALE GENOMIC DNA]</scope>
    <source>
        <strain evidence="3 4">MHpl1</strain>
    </source>
</reference>
<evidence type="ECO:0000259" key="2">
    <source>
        <dbReference type="PROSITE" id="PS50025"/>
    </source>
</evidence>
<dbReference type="Pfam" id="PF02210">
    <property type="entry name" value="Laminin_G_2"/>
    <property type="match status" value="1"/>
</dbReference>
<dbReference type="AlphaFoldDB" id="A0A0N4X4F4"/>
<accession>A0A0N4X4F4</accession>
<gene>
    <name evidence="3" type="ORF">HPLM_LOCUS19238</name>
</gene>
<dbReference type="PROSITE" id="PS50025">
    <property type="entry name" value="LAM_G_DOMAIN"/>
    <property type="match status" value="1"/>
</dbReference>
<comment type="caution">
    <text evidence="1">Lacks conserved residue(s) required for the propagation of feature annotation.</text>
</comment>
<dbReference type="OMA" id="GVIWWES"/>
<sequence length="197" mass="21657">MVVRNVDTDESDSEGIQGCCDTPSIPYRDRFSGESAVGTSDGLHVTLNLTTPLLNGSLGHVDGEQAAYFNGTTEYTYLSGGTEPVFSSNTSQFSFEFRTSSSNGVIWWESDWYGAEASDFLIIHLRKGRVYAAVNLGKDKLKSVTTNLSVVKGKWHRVVVERHEHRTTVIVDEKVTTIISSPEASRLDTNGLVYIGK</sequence>
<dbReference type="Gene3D" id="2.60.120.200">
    <property type="match status" value="1"/>
</dbReference>
<dbReference type="CDD" id="cd00110">
    <property type="entry name" value="LamG"/>
    <property type="match status" value="1"/>
</dbReference>
<dbReference type="OrthoDB" id="88467at2759"/>
<dbReference type="EMBL" id="UZAF01021152">
    <property type="protein sequence ID" value="VDO75919.1"/>
    <property type="molecule type" value="Genomic_DNA"/>
</dbReference>
<dbReference type="GO" id="GO:0016020">
    <property type="term" value="C:membrane"/>
    <property type="evidence" value="ECO:0007669"/>
    <property type="project" value="UniProtKB-SubCell"/>
</dbReference>
<dbReference type="InterPro" id="IPR013320">
    <property type="entry name" value="ConA-like_dom_sf"/>
</dbReference>
<dbReference type="InterPro" id="IPR001791">
    <property type="entry name" value="Laminin_G"/>
</dbReference>
<dbReference type="PANTHER" id="PTHR15036:SF85">
    <property type="entry name" value="SP2353, ISOFORM A"/>
    <property type="match status" value="1"/>
</dbReference>
<dbReference type="WBParaSite" id="HPLM_0001924601-mRNA-1">
    <property type="protein sequence ID" value="HPLM_0001924601-mRNA-1"/>
    <property type="gene ID" value="HPLM_0001924601"/>
</dbReference>
<dbReference type="SMART" id="SM00282">
    <property type="entry name" value="LamG"/>
    <property type="match status" value="1"/>
</dbReference>
<evidence type="ECO:0000256" key="1">
    <source>
        <dbReference type="PROSITE-ProRule" id="PRU00122"/>
    </source>
</evidence>
<protein>
    <submittedName>
        <fullName evidence="5">LAM_G_DOMAIN domain-containing protein</fullName>
    </submittedName>
</protein>
<dbReference type="InterPro" id="IPR050372">
    <property type="entry name" value="Neurexin-related_CASP"/>
</dbReference>